<feature type="transmembrane region" description="Helical" evidence="2">
    <location>
        <begin position="20"/>
        <end position="40"/>
    </location>
</feature>
<dbReference type="Proteomes" id="UP000058636">
    <property type="component" value="Unassembled WGS sequence"/>
</dbReference>
<gene>
    <name evidence="3" type="ORF">XD57_0437</name>
</gene>
<comment type="caution">
    <text evidence="3">The sequence shown here is derived from an EMBL/GenBank/DDBJ whole genome shotgun (WGS) entry which is preliminary data.</text>
</comment>
<evidence type="ECO:0008006" key="5">
    <source>
        <dbReference type="Google" id="ProtNLM"/>
    </source>
</evidence>
<dbReference type="PATRIC" id="fig|93930.3.peg.1221"/>
<keyword evidence="2" id="KW-0472">Membrane</keyword>
<feature type="coiled-coil region" evidence="1">
    <location>
        <begin position="106"/>
        <end position="133"/>
    </location>
</feature>
<sequence length="400" mass="46389">MAWKKLKEYLGNLESKKTNTYSLIEVLIVYLVVYSVTLIVEHKYIEQLYIIPLIIFSIQHNIAAQLLNILMYSLFVLFISKREYNLGEILLQYCIILSAFISSLFHQNRIIEIKLLKEELKRSEEKLESSKKYINYLEDVIDKLKAKLIYENEGISTLMLDLSWVYVEDLREFAYIFLEKVTTFLEIKKAGFYLYRNGFLRVIASIGNPSIGFSASENQSLVIKKALEKGSCSIFEVFNQVSHLEREPLLAVRVGEEKIIGVIIVEELEEPILLNSIEKNLKILSVWLATKLEGIEEEMKKYKLPDGTYTVDFYNKIKQRLADFFEKYGLPFSEICISIHNDELKSVLKVIRSDDIIAKIKDDGNRISLKILLPFCDEIGQISIMERLKHVSKTIEFSGC</sequence>
<evidence type="ECO:0000256" key="1">
    <source>
        <dbReference type="SAM" id="Coils"/>
    </source>
</evidence>
<protein>
    <recommendedName>
        <fullName evidence="5">GAF domain-containing protein</fullName>
    </recommendedName>
</protein>
<keyword evidence="1" id="KW-0175">Coiled coil</keyword>
<keyword evidence="2" id="KW-1133">Transmembrane helix</keyword>
<name>A0A124FG44_9THEM</name>
<reference evidence="3 4" key="1">
    <citation type="journal article" date="2015" name="MBio">
        <title>Genome-Resolved Metagenomic Analysis Reveals Roles for Candidate Phyla and Other Microbial Community Members in Biogeochemical Transformations in Oil Reservoirs.</title>
        <authorList>
            <person name="Hu P."/>
            <person name="Tom L."/>
            <person name="Singh A."/>
            <person name="Thomas B.C."/>
            <person name="Baker B.J."/>
            <person name="Piceno Y.M."/>
            <person name="Andersen G.L."/>
            <person name="Banfield J.F."/>
        </authorList>
    </citation>
    <scope>NUCLEOTIDE SEQUENCE [LARGE SCALE GENOMIC DNA]</scope>
    <source>
        <strain evidence="3">46_26</strain>
    </source>
</reference>
<dbReference type="EMBL" id="LGFG01000022">
    <property type="protein sequence ID" value="KUK23470.1"/>
    <property type="molecule type" value="Genomic_DNA"/>
</dbReference>
<dbReference type="AlphaFoldDB" id="A0A124FG44"/>
<accession>A0A124FG44</accession>
<evidence type="ECO:0000313" key="3">
    <source>
        <dbReference type="EMBL" id="KUK23470.1"/>
    </source>
</evidence>
<proteinExistence type="predicted"/>
<keyword evidence="2" id="KW-0812">Transmembrane</keyword>
<feature type="transmembrane region" description="Helical" evidence="2">
    <location>
        <begin position="61"/>
        <end position="80"/>
    </location>
</feature>
<evidence type="ECO:0000313" key="4">
    <source>
        <dbReference type="Proteomes" id="UP000058636"/>
    </source>
</evidence>
<evidence type="ECO:0000256" key="2">
    <source>
        <dbReference type="SAM" id="Phobius"/>
    </source>
</evidence>
<organism evidence="3 4">
    <name type="scientific">Thermotoga petrophila</name>
    <dbReference type="NCBI Taxonomy" id="93929"/>
    <lineage>
        <taxon>Bacteria</taxon>
        <taxon>Thermotogati</taxon>
        <taxon>Thermotogota</taxon>
        <taxon>Thermotogae</taxon>
        <taxon>Thermotogales</taxon>
        <taxon>Thermotogaceae</taxon>
        <taxon>Thermotoga</taxon>
    </lineage>
</organism>
<feature type="transmembrane region" description="Helical" evidence="2">
    <location>
        <begin position="86"/>
        <end position="105"/>
    </location>
</feature>